<evidence type="ECO:0000256" key="2">
    <source>
        <dbReference type="SAM" id="MobiDB-lite"/>
    </source>
</evidence>
<evidence type="ECO:0000313" key="4">
    <source>
        <dbReference type="EMBL" id="KAJ8798125.1"/>
    </source>
</evidence>
<comment type="caution">
    <text evidence="4">The sequence shown here is derived from an EMBL/GenBank/DDBJ whole genome shotgun (WGS) entry which is preliminary data.</text>
</comment>
<dbReference type="PROSITE" id="PS50835">
    <property type="entry name" value="IG_LIKE"/>
    <property type="match status" value="1"/>
</dbReference>
<dbReference type="GO" id="GO:0050808">
    <property type="term" value="P:synapse organization"/>
    <property type="evidence" value="ECO:0007669"/>
    <property type="project" value="TreeGrafter"/>
</dbReference>
<gene>
    <name evidence="4" type="ORF">J1605_001616</name>
</gene>
<name>A0AB34I5A7_ESCRO</name>
<organism evidence="4 5">
    <name type="scientific">Eschrichtius robustus</name>
    <name type="common">California gray whale</name>
    <name type="synonym">Eschrichtius gibbosus</name>
    <dbReference type="NCBI Taxonomy" id="9764"/>
    <lineage>
        <taxon>Eukaryota</taxon>
        <taxon>Metazoa</taxon>
        <taxon>Chordata</taxon>
        <taxon>Craniata</taxon>
        <taxon>Vertebrata</taxon>
        <taxon>Euteleostomi</taxon>
        <taxon>Mammalia</taxon>
        <taxon>Eutheria</taxon>
        <taxon>Laurasiatheria</taxon>
        <taxon>Artiodactyla</taxon>
        <taxon>Whippomorpha</taxon>
        <taxon>Cetacea</taxon>
        <taxon>Mysticeti</taxon>
        <taxon>Eschrichtiidae</taxon>
        <taxon>Eschrichtius</taxon>
    </lineage>
</organism>
<dbReference type="GO" id="GO:0098632">
    <property type="term" value="F:cell-cell adhesion mediator activity"/>
    <property type="evidence" value="ECO:0007669"/>
    <property type="project" value="TreeGrafter"/>
</dbReference>
<dbReference type="EMBL" id="JAIQCJ010000083">
    <property type="protein sequence ID" value="KAJ8798125.1"/>
    <property type="molecule type" value="Genomic_DNA"/>
</dbReference>
<dbReference type="InterPro" id="IPR007110">
    <property type="entry name" value="Ig-like_dom"/>
</dbReference>
<dbReference type="InterPro" id="IPR003598">
    <property type="entry name" value="Ig_sub2"/>
</dbReference>
<evidence type="ECO:0000256" key="1">
    <source>
        <dbReference type="ARBA" id="ARBA00023319"/>
    </source>
</evidence>
<dbReference type="SUPFAM" id="SSF48726">
    <property type="entry name" value="Immunoglobulin"/>
    <property type="match status" value="1"/>
</dbReference>
<dbReference type="GO" id="GO:0007411">
    <property type="term" value="P:axon guidance"/>
    <property type="evidence" value="ECO:0007669"/>
    <property type="project" value="TreeGrafter"/>
</dbReference>
<evidence type="ECO:0000313" key="5">
    <source>
        <dbReference type="Proteomes" id="UP001159641"/>
    </source>
</evidence>
<reference evidence="4 5" key="1">
    <citation type="submission" date="2022-11" db="EMBL/GenBank/DDBJ databases">
        <title>Whole genome sequence of Eschrichtius robustus ER-17-0199.</title>
        <authorList>
            <person name="Bruniche-Olsen A."/>
            <person name="Black A.N."/>
            <person name="Fields C.J."/>
            <person name="Walden K."/>
            <person name="Dewoody J.A."/>
        </authorList>
    </citation>
    <scope>NUCLEOTIDE SEQUENCE [LARGE SCALE GENOMIC DNA]</scope>
    <source>
        <strain evidence="4">ER-17-0199</strain>
        <tissue evidence="4">Blubber</tissue>
    </source>
</reference>
<dbReference type="FunFam" id="2.60.40.10:FF:000064">
    <property type="entry name" value="Contactin 1"/>
    <property type="match status" value="1"/>
</dbReference>
<dbReference type="Proteomes" id="UP001159641">
    <property type="component" value="Unassembled WGS sequence"/>
</dbReference>
<dbReference type="AlphaFoldDB" id="A0AB34I5A7"/>
<sequence>MAKAVFTPPAPVLSLRSDRSRASAPSPARPGGGADKPLGLAVFTPPTPVLSLRSDRSPSLSSQPRPPRRGSRQASQAESVDYGPVFVQEPDDIIFPTDSDEEKLALNCEARGNPVPNYRWLRNGTEIDLESDYRYSLIDGAFIISNPSEAKDSGHYQCLAANTFGSILSREAVLQFACE</sequence>
<dbReference type="SMART" id="SM00408">
    <property type="entry name" value="IGc2"/>
    <property type="match status" value="1"/>
</dbReference>
<dbReference type="GO" id="GO:0007156">
    <property type="term" value="P:homophilic cell adhesion via plasma membrane adhesion molecules"/>
    <property type="evidence" value="ECO:0007669"/>
    <property type="project" value="TreeGrafter"/>
</dbReference>
<accession>A0AB34I5A7</accession>
<dbReference type="GO" id="GO:0045202">
    <property type="term" value="C:synapse"/>
    <property type="evidence" value="ECO:0007669"/>
    <property type="project" value="TreeGrafter"/>
</dbReference>
<dbReference type="GO" id="GO:0030424">
    <property type="term" value="C:axon"/>
    <property type="evidence" value="ECO:0007669"/>
    <property type="project" value="TreeGrafter"/>
</dbReference>
<dbReference type="PANTHER" id="PTHR10075">
    <property type="entry name" value="BASIGIN RELATED"/>
    <property type="match status" value="1"/>
</dbReference>
<dbReference type="InterPro" id="IPR036179">
    <property type="entry name" value="Ig-like_dom_sf"/>
</dbReference>
<dbReference type="PANTHER" id="PTHR10075:SF63">
    <property type="entry name" value="CONTACTIN-4"/>
    <property type="match status" value="1"/>
</dbReference>
<proteinExistence type="predicted"/>
<dbReference type="GO" id="GO:0070593">
    <property type="term" value="P:dendrite self-avoidance"/>
    <property type="evidence" value="ECO:0007669"/>
    <property type="project" value="TreeGrafter"/>
</dbReference>
<protein>
    <recommendedName>
        <fullName evidence="3">Ig-like domain-containing protein</fullName>
    </recommendedName>
</protein>
<dbReference type="Gene3D" id="2.60.40.10">
    <property type="entry name" value="Immunoglobulins"/>
    <property type="match status" value="1"/>
</dbReference>
<dbReference type="Pfam" id="PF13927">
    <property type="entry name" value="Ig_3"/>
    <property type="match status" value="1"/>
</dbReference>
<keyword evidence="1" id="KW-0393">Immunoglobulin domain</keyword>
<evidence type="ECO:0000259" key="3">
    <source>
        <dbReference type="PROSITE" id="PS50835"/>
    </source>
</evidence>
<dbReference type="GO" id="GO:0005886">
    <property type="term" value="C:plasma membrane"/>
    <property type="evidence" value="ECO:0007669"/>
    <property type="project" value="TreeGrafter"/>
</dbReference>
<dbReference type="InterPro" id="IPR013783">
    <property type="entry name" value="Ig-like_fold"/>
</dbReference>
<keyword evidence="5" id="KW-1185">Reference proteome</keyword>
<feature type="region of interest" description="Disordered" evidence="2">
    <location>
        <begin position="1"/>
        <end position="82"/>
    </location>
</feature>
<feature type="domain" description="Ig-like" evidence="3">
    <location>
        <begin position="84"/>
        <end position="175"/>
    </location>
</feature>